<sequence>MAAAEARAAWQRTANRYFVQEDAKRAPKLACCPSASSSSKQQVDVVPGDAANGAEHASAGFVPLNWNPSNSNLSPDTKWWLQLQPNYGHQRDLTYEQLNVLEVESLRNEETKIMANLREEDISHKFTERKSGSSLALDQIELETCKKQDLETMSQELPTADCDSTQKTFPAKNFREYWYKDEELMDIDPANQFISKQPEKPFDMDSPWIGDAKTEPWWRTADKDELASLVAQKSLEHVENCDLPPPQIMHVRTGPFARLESFKQGGTFSSFDRKECSGHCNSVEHSFGCLTCDCINGKQWGFSEKDLSYGFGKSFSSTNSHNTDGKDPTDDRYASESEPSKAQLMEALRHSQTRAREAEDAAQKAYDEKEHIIKLFFKQASHLFAYKQWLQILQLETICLQLKNNNQSISTLFPVFLPWMPSKGRQWKKGKNKAKKTKSSSPRCGICRYALAFAVGLGLAGAGLLLGWTMGWLFPMF</sequence>
<dbReference type="Proteomes" id="UP000230069">
    <property type="component" value="Unassembled WGS sequence"/>
</dbReference>
<organism evidence="4 5">
    <name type="scientific">Aquilegia coerulea</name>
    <name type="common">Rocky mountain columbine</name>
    <dbReference type="NCBI Taxonomy" id="218851"/>
    <lineage>
        <taxon>Eukaryota</taxon>
        <taxon>Viridiplantae</taxon>
        <taxon>Streptophyta</taxon>
        <taxon>Embryophyta</taxon>
        <taxon>Tracheophyta</taxon>
        <taxon>Spermatophyta</taxon>
        <taxon>Magnoliopsida</taxon>
        <taxon>Ranunculales</taxon>
        <taxon>Ranunculaceae</taxon>
        <taxon>Thalictroideae</taxon>
        <taxon>Aquilegia</taxon>
    </lineage>
</organism>
<dbReference type="STRING" id="218851.A0A2G5CTW9"/>
<protein>
    <submittedName>
        <fullName evidence="4">Uncharacterized protein</fullName>
    </submittedName>
</protein>
<feature type="compositionally biased region" description="Basic and acidic residues" evidence="2">
    <location>
        <begin position="323"/>
        <end position="339"/>
    </location>
</feature>
<dbReference type="InParanoid" id="A0A2G5CTW9"/>
<evidence type="ECO:0000313" key="4">
    <source>
        <dbReference type="EMBL" id="PIA34723.1"/>
    </source>
</evidence>
<evidence type="ECO:0000256" key="1">
    <source>
        <dbReference type="SAM" id="Coils"/>
    </source>
</evidence>
<evidence type="ECO:0000256" key="3">
    <source>
        <dbReference type="SAM" id="Phobius"/>
    </source>
</evidence>
<keyword evidence="5" id="KW-1185">Reference proteome</keyword>
<dbReference type="OrthoDB" id="1920951at2759"/>
<feature type="transmembrane region" description="Helical" evidence="3">
    <location>
        <begin position="449"/>
        <end position="474"/>
    </location>
</feature>
<evidence type="ECO:0000256" key="2">
    <source>
        <dbReference type="SAM" id="MobiDB-lite"/>
    </source>
</evidence>
<feature type="coiled-coil region" evidence="1">
    <location>
        <begin position="341"/>
        <end position="368"/>
    </location>
</feature>
<dbReference type="FunCoup" id="A0A2G5CTW9">
    <property type="interactions" value="996"/>
</dbReference>
<dbReference type="AlphaFoldDB" id="A0A2G5CTW9"/>
<dbReference type="PANTHER" id="PTHR33868">
    <property type="entry name" value="EXPRESSED PROTEIN"/>
    <property type="match status" value="1"/>
</dbReference>
<dbReference type="PANTHER" id="PTHR33868:SF2">
    <property type="entry name" value="EXPRESSED PROTEIN"/>
    <property type="match status" value="1"/>
</dbReference>
<feature type="region of interest" description="Disordered" evidence="2">
    <location>
        <begin position="317"/>
        <end position="340"/>
    </location>
</feature>
<keyword evidence="3" id="KW-1133">Transmembrane helix</keyword>
<evidence type="ECO:0000313" key="5">
    <source>
        <dbReference type="Proteomes" id="UP000230069"/>
    </source>
</evidence>
<keyword evidence="3" id="KW-0812">Transmembrane</keyword>
<keyword evidence="1" id="KW-0175">Coiled coil</keyword>
<keyword evidence="3" id="KW-0472">Membrane</keyword>
<gene>
    <name evidence="4" type="ORF">AQUCO_03700177v1</name>
</gene>
<reference evidence="4 5" key="1">
    <citation type="submission" date="2017-09" db="EMBL/GenBank/DDBJ databases">
        <title>WGS assembly of Aquilegia coerulea Goldsmith.</title>
        <authorList>
            <person name="Hodges S."/>
            <person name="Kramer E."/>
            <person name="Nordborg M."/>
            <person name="Tomkins J."/>
            <person name="Borevitz J."/>
            <person name="Derieg N."/>
            <person name="Yan J."/>
            <person name="Mihaltcheva S."/>
            <person name="Hayes R.D."/>
            <person name="Rokhsar D."/>
        </authorList>
    </citation>
    <scope>NUCLEOTIDE SEQUENCE [LARGE SCALE GENOMIC DNA]</scope>
    <source>
        <strain evidence="5">cv. Goldsmith</strain>
    </source>
</reference>
<proteinExistence type="predicted"/>
<dbReference type="EMBL" id="KZ305054">
    <property type="protein sequence ID" value="PIA34723.1"/>
    <property type="molecule type" value="Genomic_DNA"/>
</dbReference>
<name>A0A2G5CTW9_AQUCA</name>
<accession>A0A2G5CTW9</accession>